<dbReference type="AlphaFoldDB" id="A0A967EEL1"/>
<organism evidence="1 2">
    <name type="scientific">Acetobacter estunensis</name>
    <dbReference type="NCBI Taxonomy" id="104097"/>
    <lineage>
        <taxon>Bacteria</taxon>
        <taxon>Pseudomonadati</taxon>
        <taxon>Pseudomonadota</taxon>
        <taxon>Alphaproteobacteria</taxon>
        <taxon>Acetobacterales</taxon>
        <taxon>Acetobacteraceae</taxon>
        <taxon>Acetobacter</taxon>
    </lineage>
</organism>
<evidence type="ECO:0000313" key="2">
    <source>
        <dbReference type="Proteomes" id="UP000597459"/>
    </source>
</evidence>
<dbReference type="Proteomes" id="UP000597459">
    <property type="component" value="Unassembled WGS sequence"/>
</dbReference>
<gene>
    <name evidence="1" type="ORF">GOB87_14735</name>
</gene>
<accession>A0A967EEL1</accession>
<dbReference type="RefSeq" id="WP_166318535.1">
    <property type="nucleotide sequence ID" value="NZ_WOTH01000053.1"/>
</dbReference>
<reference evidence="1" key="1">
    <citation type="submission" date="2019-11" db="EMBL/GenBank/DDBJ databases">
        <title>Description of new Acetobacter species.</title>
        <authorList>
            <person name="Cleenwerck I."/>
            <person name="Sombolestani A.S."/>
        </authorList>
    </citation>
    <scope>NUCLEOTIDE SEQUENCE</scope>
    <source>
        <strain evidence="1">LMG 1626</strain>
    </source>
</reference>
<comment type="caution">
    <text evidence="1">The sequence shown here is derived from an EMBL/GenBank/DDBJ whole genome shotgun (WGS) entry which is preliminary data.</text>
</comment>
<evidence type="ECO:0000313" key="1">
    <source>
        <dbReference type="EMBL" id="NHO55180.1"/>
    </source>
</evidence>
<sequence>MAVVTVSKDRVSLLADFHPELATQCRRFKGRWQGKAVGWTFLADQEHNVRGICRTLYGVDGTPEAWADQCNVHVQVEERDIRAPVWRQFNADIFLGGRHIAGVFGPRQALRTGKGVKFLEGAPCCAREHGAYRLAVPDGAVIEIRKYPRAALAFLSEALRGHGALSVA</sequence>
<keyword evidence="2" id="KW-1185">Reference proteome</keyword>
<protein>
    <submittedName>
        <fullName evidence="1">Uncharacterized protein</fullName>
    </submittedName>
</protein>
<proteinExistence type="predicted"/>
<name>A0A967EEL1_9PROT</name>
<dbReference type="EMBL" id="WOTH01000053">
    <property type="protein sequence ID" value="NHO55180.1"/>
    <property type="molecule type" value="Genomic_DNA"/>
</dbReference>